<reference evidence="1 2" key="1">
    <citation type="journal article" date="2018" name="Int. J. Syst. Evol. Microbiol.">
        <title>Bifidobacterium callitrichidarum sp. nov. from the faeces of the emperor tamarin (Saguinus imperator).</title>
        <authorList>
            <person name="Modesto M."/>
            <person name="Michelini S."/>
            <person name="Sansosti M.C."/>
            <person name="De Filippo C."/>
            <person name="Cavalieri D."/>
            <person name="Qvirist L."/>
            <person name="Andlid T."/>
            <person name="Spiezio C."/>
            <person name="Sandri C."/>
            <person name="Pascarelli S."/>
            <person name="Sgorbati B."/>
            <person name="Mattarelli P."/>
        </authorList>
    </citation>
    <scope>NUCLEOTIDE SEQUENCE [LARGE SCALE GENOMIC DNA]</scope>
    <source>
        <strain evidence="1 2">TRI 5</strain>
    </source>
</reference>
<dbReference type="AlphaFoldDB" id="A0A2U2MY25"/>
<dbReference type="Proteomes" id="UP000245876">
    <property type="component" value="Unassembled WGS sequence"/>
</dbReference>
<evidence type="ECO:0000313" key="1">
    <source>
        <dbReference type="EMBL" id="PWG61718.1"/>
    </source>
</evidence>
<dbReference type="EMBL" id="QFFM01000052">
    <property type="protein sequence ID" value="PWG61718.1"/>
    <property type="molecule type" value="Genomic_DNA"/>
</dbReference>
<comment type="caution">
    <text evidence="1">The sequence shown here is derived from an EMBL/GenBank/DDBJ whole genome shotgun (WGS) entry which is preliminary data.</text>
</comment>
<accession>A0A2U2MY25</accession>
<organism evidence="1 2">
    <name type="scientific">Bifidobacterium callitrichidarum</name>
    <dbReference type="NCBI Taxonomy" id="2052941"/>
    <lineage>
        <taxon>Bacteria</taxon>
        <taxon>Bacillati</taxon>
        <taxon>Actinomycetota</taxon>
        <taxon>Actinomycetes</taxon>
        <taxon>Bifidobacteriales</taxon>
        <taxon>Bifidobacteriaceae</taxon>
        <taxon>Bifidobacterium</taxon>
    </lineage>
</organism>
<keyword evidence="2" id="KW-1185">Reference proteome</keyword>
<protein>
    <submittedName>
        <fullName evidence="1">Uncharacterized protein</fullName>
    </submittedName>
</protein>
<sequence length="77" mass="8672">MATISPASTVADPAHNAELYYEGLQRAATLAAKVMNDPQAIDSLADQAYDQLRSGKRYDIPKLQEYMKRMERDHDSQ</sequence>
<evidence type="ECO:0000313" key="2">
    <source>
        <dbReference type="Proteomes" id="UP000245876"/>
    </source>
</evidence>
<name>A0A2U2MY25_9BIFI</name>
<gene>
    <name evidence="1" type="ORF">DF196_13040</name>
</gene>
<proteinExistence type="predicted"/>